<protein>
    <submittedName>
        <fullName evidence="1">Uncharacterized protein</fullName>
    </submittedName>
</protein>
<dbReference type="Proteomes" id="UP000775213">
    <property type="component" value="Unassembled WGS sequence"/>
</dbReference>
<reference evidence="1 2" key="1">
    <citation type="journal article" date="2021" name="Hortic Res">
        <title>Chromosome-scale assembly of the Dendrobium chrysotoxum genome enhances the understanding of orchid evolution.</title>
        <authorList>
            <person name="Zhang Y."/>
            <person name="Zhang G.Q."/>
            <person name="Zhang D."/>
            <person name="Liu X.D."/>
            <person name="Xu X.Y."/>
            <person name="Sun W.H."/>
            <person name="Yu X."/>
            <person name="Zhu X."/>
            <person name="Wang Z.W."/>
            <person name="Zhao X."/>
            <person name="Zhong W.Y."/>
            <person name="Chen H."/>
            <person name="Yin W.L."/>
            <person name="Huang T."/>
            <person name="Niu S.C."/>
            <person name="Liu Z.J."/>
        </authorList>
    </citation>
    <scope>NUCLEOTIDE SEQUENCE [LARGE SCALE GENOMIC DNA]</scope>
    <source>
        <strain evidence="1">Lindl</strain>
    </source>
</reference>
<dbReference type="EMBL" id="JAGFBR010000009">
    <property type="protein sequence ID" value="KAH0461266.1"/>
    <property type="molecule type" value="Genomic_DNA"/>
</dbReference>
<comment type="caution">
    <text evidence="1">The sequence shown here is derived from an EMBL/GenBank/DDBJ whole genome shotgun (WGS) entry which is preliminary data.</text>
</comment>
<proteinExistence type="predicted"/>
<dbReference type="AlphaFoldDB" id="A0AAV7GWY7"/>
<keyword evidence="2" id="KW-1185">Reference proteome</keyword>
<organism evidence="1 2">
    <name type="scientific">Dendrobium chrysotoxum</name>
    <name type="common">Orchid</name>
    <dbReference type="NCBI Taxonomy" id="161865"/>
    <lineage>
        <taxon>Eukaryota</taxon>
        <taxon>Viridiplantae</taxon>
        <taxon>Streptophyta</taxon>
        <taxon>Embryophyta</taxon>
        <taxon>Tracheophyta</taxon>
        <taxon>Spermatophyta</taxon>
        <taxon>Magnoliopsida</taxon>
        <taxon>Liliopsida</taxon>
        <taxon>Asparagales</taxon>
        <taxon>Orchidaceae</taxon>
        <taxon>Epidendroideae</taxon>
        <taxon>Malaxideae</taxon>
        <taxon>Dendrobiinae</taxon>
        <taxon>Dendrobium</taxon>
    </lineage>
</organism>
<evidence type="ECO:0000313" key="2">
    <source>
        <dbReference type="Proteomes" id="UP000775213"/>
    </source>
</evidence>
<accession>A0AAV7GWY7</accession>
<name>A0AAV7GWY7_DENCH</name>
<gene>
    <name evidence="1" type="ORF">IEQ34_008841</name>
</gene>
<sequence length="401" mass="47769">MYRKDIIPLKTLIMEGSSRLKECLAHTSDDALEEKAILNEFYRCCIHSWSNKEDSILWERHSIAMTIRSYREEDGLNKEGWQYVQSKGMKMLGQYRSQSFLLEFNVQFTSITLLLTLELRRGTKRGNNHQVLIEFMEQDGQPLMLHLDLREAATIKIPLFGHITSFFPWYIGIRNLQRINYLTALPNLPLQLHLLKMYSSIMDKMRAIPTQQLIEEGSSRLYESLAYNTDEILEAKARSNEIFRCVMHTWGEDEDCILWHENHDVMKIRQYRSGFELRDVGWKLLQDRFYDMGGHLVPLNFLKGHIMEHGRDKVGIVEPGMGRSMLDIDHCILYHSWCHKHDQWLLEYYKMLLQRSEHGKEKEFLDRQDWKELQHEFEFNFKCCPTQTQLQARVRYVLRNI</sequence>
<evidence type="ECO:0000313" key="1">
    <source>
        <dbReference type="EMBL" id="KAH0461266.1"/>
    </source>
</evidence>